<proteinExistence type="predicted"/>
<dbReference type="InterPro" id="IPR035223">
    <property type="entry name" value="DUF5335"/>
</dbReference>
<accession>A0ABW9WMU7</accession>
<evidence type="ECO:0000313" key="1">
    <source>
        <dbReference type="EMBL" id="MYN42263.1"/>
    </source>
</evidence>
<dbReference type="EMBL" id="WWCS01000018">
    <property type="protein sequence ID" value="MYN42263.1"/>
    <property type="molecule type" value="Genomic_DNA"/>
</dbReference>
<dbReference type="Pfam" id="PF17269">
    <property type="entry name" value="DUF5335"/>
    <property type="match status" value="1"/>
</dbReference>
<sequence length="115" mass="12302">MSKTFELARDAWGAYFDTVSRGLAGKQVDIEIAALSLGSQVAAAWLPVFGVTYDPKNDLLAVMADGLDHMIRHPRQIFVDSDGAELHSIHAIDGDGNSQIIRFRSPLGLPGAAPA</sequence>
<dbReference type="Proteomes" id="UP000466332">
    <property type="component" value="Unassembled WGS sequence"/>
</dbReference>
<name>A0ABW9WMU7_9BURK</name>
<gene>
    <name evidence="1" type="ORF">GTP55_23250</name>
</gene>
<protein>
    <submittedName>
        <fullName evidence="1">Uncharacterized protein</fullName>
    </submittedName>
</protein>
<reference evidence="1 2" key="1">
    <citation type="submission" date="2019-12" db="EMBL/GenBank/DDBJ databases">
        <title>Novel species isolated from a subtropical stream in China.</title>
        <authorList>
            <person name="Lu H."/>
        </authorList>
    </citation>
    <scope>NUCLEOTIDE SEQUENCE [LARGE SCALE GENOMIC DNA]</scope>
    <source>
        <strain evidence="1 2">FT109W</strain>
    </source>
</reference>
<evidence type="ECO:0000313" key="2">
    <source>
        <dbReference type="Proteomes" id="UP000466332"/>
    </source>
</evidence>
<organism evidence="1 2">
    <name type="scientific">Duganella margarita</name>
    <dbReference type="NCBI Taxonomy" id="2692170"/>
    <lineage>
        <taxon>Bacteria</taxon>
        <taxon>Pseudomonadati</taxon>
        <taxon>Pseudomonadota</taxon>
        <taxon>Betaproteobacteria</taxon>
        <taxon>Burkholderiales</taxon>
        <taxon>Oxalobacteraceae</taxon>
        <taxon>Telluria group</taxon>
        <taxon>Duganella</taxon>
    </lineage>
</organism>
<keyword evidence="2" id="KW-1185">Reference proteome</keyword>
<comment type="caution">
    <text evidence="1">The sequence shown here is derived from an EMBL/GenBank/DDBJ whole genome shotgun (WGS) entry which is preliminary data.</text>
</comment>
<dbReference type="RefSeq" id="WP_161047178.1">
    <property type="nucleotide sequence ID" value="NZ_WWCS01000018.1"/>
</dbReference>